<comment type="caution">
    <text evidence="1">The sequence shown here is derived from an EMBL/GenBank/DDBJ whole genome shotgun (WGS) entry which is preliminary data.</text>
</comment>
<organism evidence="1 2">
    <name type="scientific">Algoriphagus taiwanensis</name>
    <dbReference type="NCBI Taxonomy" id="1445656"/>
    <lineage>
        <taxon>Bacteria</taxon>
        <taxon>Pseudomonadati</taxon>
        <taxon>Bacteroidota</taxon>
        <taxon>Cytophagia</taxon>
        <taxon>Cytophagales</taxon>
        <taxon>Cyclobacteriaceae</taxon>
        <taxon>Algoriphagus</taxon>
    </lineage>
</organism>
<name>A0ABQ6Q5M4_9BACT</name>
<dbReference type="Proteomes" id="UP001307705">
    <property type="component" value="Unassembled WGS sequence"/>
</dbReference>
<gene>
    <name evidence="1" type="ORF">Ataiwa_37500</name>
</gene>
<proteinExistence type="predicted"/>
<dbReference type="EMBL" id="BTPE01000019">
    <property type="protein sequence ID" value="GMQ35477.1"/>
    <property type="molecule type" value="Genomic_DNA"/>
</dbReference>
<evidence type="ECO:0000313" key="2">
    <source>
        <dbReference type="Proteomes" id="UP001307705"/>
    </source>
</evidence>
<evidence type="ECO:0000313" key="1">
    <source>
        <dbReference type="EMBL" id="GMQ35477.1"/>
    </source>
</evidence>
<sequence length="90" mass="10571">MDKRNFAESLLNGKKVKFGSNFGHLRSSVIGLPAKNQRDIRLLAESCKIRYFLNLTISFHQYFFCHFPVFFQIGERDEFQFGFFVPGSHF</sequence>
<accession>A0ABQ6Q5M4</accession>
<keyword evidence="2" id="KW-1185">Reference proteome</keyword>
<reference evidence="1 2" key="1">
    <citation type="submission" date="2023-08" db="EMBL/GenBank/DDBJ databases">
        <title>Draft genome sequence of Algoriphagus taiwanensis.</title>
        <authorList>
            <person name="Takatani N."/>
            <person name="Hosokawa M."/>
            <person name="Sawabe T."/>
        </authorList>
    </citation>
    <scope>NUCLEOTIDE SEQUENCE [LARGE SCALE GENOMIC DNA]</scope>
    <source>
        <strain evidence="1 2">JCM 19755</strain>
    </source>
</reference>
<protein>
    <submittedName>
        <fullName evidence="1">Uncharacterized protein</fullName>
    </submittedName>
</protein>